<evidence type="ECO:0000313" key="1">
    <source>
        <dbReference type="EMBL" id="MEE2003091.1"/>
    </source>
</evidence>
<reference evidence="1 2" key="1">
    <citation type="submission" date="2023-07" db="EMBL/GenBank/DDBJ databases">
        <title>Alkalimonas sp., MEB108 novel, alkaliphilic bacterium isolated from Lonar Lake, India.</title>
        <authorList>
            <person name="Joshi A."/>
            <person name="Thite S."/>
        </authorList>
    </citation>
    <scope>NUCLEOTIDE SEQUENCE [LARGE SCALE GENOMIC DNA]</scope>
    <source>
        <strain evidence="1 2">MEB108</strain>
    </source>
</reference>
<dbReference type="Pfam" id="PF06405">
    <property type="entry name" value="RCC_reductase"/>
    <property type="match status" value="1"/>
</dbReference>
<dbReference type="EMBL" id="JAUHLI010000021">
    <property type="protein sequence ID" value="MEE2003091.1"/>
    <property type="molecule type" value="Genomic_DNA"/>
</dbReference>
<dbReference type="RefSeq" id="WP_330130139.1">
    <property type="nucleotide sequence ID" value="NZ_JAUHLI010000021.1"/>
</dbReference>
<accession>A0ABU7J968</accession>
<protein>
    <submittedName>
        <fullName evidence="1">Red chlorophyll catabolite reductase</fullName>
    </submittedName>
</protein>
<comment type="caution">
    <text evidence="1">The sequence shown here is derived from an EMBL/GenBank/DDBJ whole genome shotgun (WGS) entry which is preliminary data.</text>
</comment>
<dbReference type="Gene3D" id="3.40.1500.20">
    <property type="match status" value="1"/>
</dbReference>
<dbReference type="PANTHER" id="PTHR34685">
    <property type="entry name" value="RED CHLOROPHYLL CATABOLITE REDUCTASE, CHLOROPLASTIC"/>
    <property type="match status" value="1"/>
</dbReference>
<name>A0ABU7J968_9GAMM</name>
<evidence type="ECO:0000313" key="2">
    <source>
        <dbReference type="Proteomes" id="UP001336314"/>
    </source>
</evidence>
<keyword evidence="2" id="KW-1185">Reference proteome</keyword>
<gene>
    <name evidence="1" type="ORF">QWY20_16650</name>
</gene>
<dbReference type="PANTHER" id="PTHR34685:SF2">
    <property type="entry name" value="RED CHLOROPHYLL CATABOLITE REDUCTASE, CHLOROPLASTIC"/>
    <property type="match status" value="1"/>
</dbReference>
<organism evidence="1 2">
    <name type="scientific">Alkalimonas cellulosilytica</name>
    <dbReference type="NCBI Taxonomy" id="3058395"/>
    <lineage>
        <taxon>Bacteria</taxon>
        <taxon>Pseudomonadati</taxon>
        <taxon>Pseudomonadota</taxon>
        <taxon>Gammaproteobacteria</taxon>
        <taxon>Alkalimonas</taxon>
    </lineage>
</organism>
<sequence length="272" mass="31515">MTGKVLKSVIELVEENPSVDNRAVFERLWGITEKMIARIHQRFDTQLDPCCEVFQDYRTLSSTAGEGSLKAYSGKEIDWLIHSYIGSPEASFTNMHITISLGPQYLVPNFGFALGTIPDLFLYMDYIPRTDLLLDIDYADKYYEDVNEEFLQLQADARFKPFISRDLYTRIAMTPTAVGYCADRDPDVIDLVERIAHQRLDRWLRWVDEAEQTPLEIRQQLMQRDEQIRRNICERDPANNLAERLFGEETAHKMVATLWGGNRTLPRPDGSR</sequence>
<proteinExistence type="predicted"/>
<dbReference type="Proteomes" id="UP001336314">
    <property type="component" value="Unassembled WGS sequence"/>
</dbReference>
<dbReference type="InterPro" id="IPR009439">
    <property type="entry name" value="RCC_reductase"/>
</dbReference>